<dbReference type="EMBL" id="SNRW01013235">
    <property type="protein sequence ID" value="KAA6372850.1"/>
    <property type="molecule type" value="Genomic_DNA"/>
</dbReference>
<reference evidence="2 3" key="1">
    <citation type="submission" date="2019-03" db="EMBL/GenBank/DDBJ databases">
        <title>Single cell metagenomics reveals metabolic interactions within the superorganism composed of flagellate Streblomastix strix and complex community of Bacteroidetes bacteria on its surface.</title>
        <authorList>
            <person name="Treitli S.C."/>
            <person name="Kolisko M."/>
            <person name="Husnik F."/>
            <person name="Keeling P."/>
            <person name="Hampl V."/>
        </authorList>
    </citation>
    <scope>NUCLEOTIDE SEQUENCE [LARGE SCALE GENOMIC DNA]</scope>
    <source>
        <strain evidence="2">ST1C</strain>
    </source>
</reference>
<evidence type="ECO:0000256" key="1">
    <source>
        <dbReference type="SAM" id="Coils"/>
    </source>
</evidence>
<dbReference type="PANTHER" id="PTHR40131">
    <property type="entry name" value="C1Q DOMAIN-CONTAINING PROTEIN"/>
    <property type="match status" value="1"/>
</dbReference>
<gene>
    <name evidence="2" type="ORF">EZS28_031623</name>
</gene>
<dbReference type="Proteomes" id="UP000324800">
    <property type="component" value="Unassembled WGS sequence"/>
</dbReference>
<dbReference type="OrthoDB" id="65833at2759"/>
<organism evidence="2 3">
    <name type="scientific">Streblomastix strix</name>
    <dbReference type="NCBI Taxonomy" id="222440"/>
    <lineage>
        <taxon>Eukaryota</taxon>
        <taxon>Metamonada</taxon>
        <taxon>Preaxostyla</taxon>
        <taxon>Oxymonadida</taxon>
        <taxon>Streblomastigidae</taxon>
        <taxon>Streblomastix</taxon>
    </lineage>
</organism>
<feature type="coiled-coil region" evidence="1">
    <location>
        <begin position="147"/>
        <end position="174"/>
    </location>
</feature>
<accession>A0A5J4URW5</accession>
<comment type="caution">
    <text evidence="2">The sequence shown here is derived from an EMBL/GenBank/DDBJ whole genome shotgun (WGS) entry which is preliminary data.</text>
</comment>
<protein>
    <submittedName>
        <fullName evidence="2">Uncharacterized protein</fullName>
    </submittedName>
</protein>
<dbReference type="AlphaFoldDB" id="A0A5J4URW5"/>
<proteinExistence type="predicted"/>
<name>A0A5J4URW5_9EUKA</name>
<sequence>MKNQLLQKADKGELLTQHTALVALSQQTDVNFAELRRLLQQSQSDMETGLNRCVLRSELLQVLNDKIDKRELERQLESKASIADVHTALNLKANLEDLKKLHEQTANHRAHIKSMEKQVESKADSQDYEKLKEELRQRPTQQEIAKVLEKRTDLAELNQQFNQLQQEIQSKASIQDLKQSIIQQNAINETLCGEQCVARWVWRSGKTKANGQVPWNVQITFGFYSRKKPSIQVLVNGEVILSAVNTGSYVVHHSSGRLMSQGSHPAGNVTGLTMIDFIALPPNAKLSVSYSGEDNAEGFIGLRKLV</sequence>
<evidence type="ECO:0000313" key="2">
    <source>
        <dbReference type="EMBL" id="KAA6372850.1"/>
    </source>
</evidence>
<dbReference type="PANTHER" id="PTHR40131:SF1">
    <property type="entry name" value="C1Q DOMAIN-CONTAINING PROTEIN"/>
    <property type="match status" value="1"/>
</dbReference>
<evidence type="ECO:0000313" key="3">
    <source>
        <dbReference type="Proteomes" id="UP000324800"/>
    </source>
</evidence>
<feature type="coiled-coil region" evidence="1">
    <location>
        <begin position="88"/>
        <end position="118"/>
    </location>
</feature>
<keyword evidence="1" id="KW-0175">Coiled coil</keyword>